<evidence type="ECO:0008006" key="3">
    <source>
        <dbReference type="Google" id="ProtNLM"/>
    </source>
</evidence>
<protein>
    <recommendedName>
        <fullName evidence="3">DUF2867 domain-containing protein</fullName>
    </recommendedName>
</protein>
<gene>
    <name evidence="1" type="ORF">X474_22795</name>
</gene>
<dbReference type="InterPro" id="IPR021295">
    <property type="entry name" value="DUF2867"/>
</dbReference>
<name>A0A0D2JQJ0_9BACT</name>
<proteinExistence type="predicted"/>
<evidence type="ECO:0000313" key="1">
    <source>
        <dbReference type="EMBL" id="KIX11765.1"/>
    </source>
</evidence>
<dbReference type="RefSeq" id="WP_044351631.1">
    <property type="nucleotide sequence ID" value="NZ_AZAC01000045.1"/>
</dbReference>
<evidence type="ECO:0000313" key="2">
    <source>
        <dbReference type="Proteomes" id="UP000032233"/>
    </source>
</evidence>
<keyword evidence="2" id="KW-1185">Reference proteome</keyword>
<sequence length="172" mass="19731">MKQSPTTDDSVFHELKSEVDHLDTKYVTTGLSMAGVVAEMFSYKPGWYKGLYIARGWLARILGLEHSPDNNARITEDQVPEKPGQVFESLGENWKAHKIEPGRFWSMAHEAEHLTAWVFVQKCNKNSGVNEYAVSTLVKYKNPVGRFYFNLIKPFHHLIVKTALRYIEKSTL</sequence>
<dbReference type="Proteomes" id="UP000032233">
    <property type="component" value="Unassembled WGS sequence"/>
</dbReference>
<organism evidence="1 2">
    <name type="scientific">Dethiosulfatarculus sandiegensis</name>
    <dbReference type="NCBI Taxonomy" id="1429043"/>
    <lineage>
        <taxon>Bacteria</taxon>
        <taxon>Pseudomonadati</taxon>
        <taxon>Thermodesulfobacteriota</taxon>
        <taxon>Desulfarculia</taxon>
        <taxon>Desulfarculales</taxon>
        <taxon>Desulfarculaceae</taxon>
        <taxon>Dethiosulfatarculus</taxon>
    </lineage>
</organism>
<accession>A0A0D2JQJ0</accession>
<reference evidence="1 2" key="1">
    <citation type="submission" date="2013-11" db="EMBL/GenBank/DDBJ databases">
        <title>Metagenomic analysis of a methanogenic consortium involved in long chain n-alkane degradation.</title>
        <authorList>
            <person name="Davidova I.A."/>
            <person name="Callaghan A.V."/>
            <person name="Wawrik B."/>
            <person name="Pruitt S."/>
            <person name="Marks C."/>
            <person name="Duncan K.E."/>
            <person name="Suflita J.M."/>
        </authorList>
    </citation>
    <scope>NUCLEOTIDE SEQUENCE [LARGE SCALE GENOMIC DNA]</scope>
    <source>
        <strain evidence="1 2">SPR</strain>
    </source>
</reference>
<dbReference type="STRING" id="1429043.X474_22795"/>
<comment type="caution">
    <text evidence="1">The sequence shown here is derived from an EMBL/GenBank/DDBJ whole genome shotgun (WGS) entry which is preliminary data.</text>
</comment>
<dbReference type="EMBL" id="AZAC01000045">
    <property type="protein sequence ID" value="KIX11765.1"/>
    <property type="molecule type" value="Genomic_DNA"/>
</dbReference>
<dbReference type="Pfam" id="PF11066">
    <property type="entry name" value="DUF2867"/>
    <property type="match status" value="1"/>
</dbReference>
<dbReference type="InParanoid" id="A0A0D2JQJ0"/>
<dbReference type="AlphaFoldDB" id="A0A0D2JQJ0"/>
<dbReference type="OrthoDB" id="7058586at2"/>